<keyword evidence="5" id="KW-0472">Membrane</keyword>
<evidence type="ECO:0000256" key="2">
    <source>
        <dbReference type="ARBA" id="ARBA00022723"/>
    </source>
</evidence>
<dbReference type="GO" id="GO:0046872">
    <property type="term" value="F:metal ion binding"/>
    <property type="evidence" value="ECO:0007669"/>
    <property type="project" value="UniProtKB-KW"/>
</dbReference>
<evidence type="ECO:0000256" key="3">
    <source>
        <dbReference type="ARBA" id="ARBA00022801"/>
    </source>
</evidence>
<dbReference type="GO" id="GO:0004065">
    <property type="term" value="F:arylsulfatase activity"/>
    <property type="evidence" value="ECO:0007669"/>
    <property type="project" value="TreeGrafter"/>
</dbReference>
<keyword evidence="3" id="KW-0378">Hydrolase</keyword>
<comment type="caution">
    <text evidence="7">The sequence shown here is derived from an EMBL/GenBank/DDBJ whole genome shotgun (WGS) entry which is preliminary data.</text>
</comment>
<gene>
    <name evidence="7" type="ORF">S01H1_68771</name>
</gene>
<proteinExistence type="inferred from homology"/>
<dbReference type="Pfam" id="PF00884">
    <property type="entry name" value="Sulfatase"/>
    <property type="match status" value="1"/>
</dbReference>
<dbReference type="InterPro" id="IPR050738">
    <property type="entry name" value="Sulfatase"/>
</dbReference>
<feature type="domain" description="Sulfatase N-terminal" evidence="6">
    <location>
        <begin position="33"/>
        <end position="237"/>
    </location>
</feature>
<dbReference type="InterPro" id="IPR024607">
    <property type="entry name" value="Sulfatase_CS"/>
</dbReference>
<comment type="similarity">
    <text evidence="1">Belongs to the sulfatase family.</text>
</comment>
<evidence type="ECO:0000259" key="6">
    <source>
        <dbReference type="Pfam" id="PF00884"/>
    </source>
</evidence>
<evidence type="ECO:0000256" key="4">
    <source>
        <dbReference type="ARBA" id="ARBA00022837"/>
    </source>
</evidence>
<dbReference type="InterPro" id="IPR000917">
    <property type="entry name" value="Sulfatase_N"/>
</dbReference>
<dbReference type="PANTHER" id="PTHR42693">
    <property type="entry name" value="ARYLSULFATASE FAMILY MEMBER"/>
    <property type="match status" value="1"/>
</dbReference>
<dbReference type="PANTHER" id="PTHR42693:SF53">
    <property type="entry name" value="ENDO-4-O-SULFATASE"/>
    <property type="match status" value="1"/>
</dbReference>
<keyword evidence="5" id="KW-1133">Transmembrane helix</keyword>
<dbReference type="Gene3D" id="3.40.720.10">
    <property type="entry name" value="Alkaline Phosphatase, subunit A"/>
    <property type="match status" value="1"/>
</dbReference>
<feature type="non-terminal residue" evidence="7">
    <location>
        <position position="239"/>
    </location>
</feature>
<protein>
    <recommendedName>
        <fullName evidence="6">Sulfatase N-terminal domain-containing protein</fullName>
    </recommendedName>
</protein>
<dbReference type="AlphaFoldDB" id="X0WUQ6"/>
<evidence type="ECO:0000256" key="1">
    <source>
        <dbReference type="ARBA" id="ARBA00008779"/>
    </source>
</evidence>
<feature type="transmembrane region" description="Helical" evidence="5">
    <location>
        <begin position="7"/>
        <end position="25"/>
    </location>
</feature>
<dbReference type="PROSITE" id="PS00149">
    <property type="entry name" value="SULFATASE_2"/>
    <property type="match status" value="1"/>
</dbReference>
<name>X0WUQ6_9ZZZZ</name>
<dbReference type="SUPFAM" id="SSF53649">
    <property type="entry name" value="Alkaline phosphatase-like"/>
    <property type="match status" value="1"/>
</dbReference>
<keyword evidence="4" id="KW-0106">Calcium</keyword>
<dbReference type="InterPro" id="IPR017850">
    <property type="entry name" value="Alkaline_phosphatase_core_sf"/>
</dbReference>
<evidence type="ECO:0000313" key="7">
    <source>
        <dbReference type="EMBL" id="GAG34729.1"/>
    </source>
</evidence>
<keyword evidence="5" id="KW-0812">Transmembrane</keyword>
<accession>X0WUQ6</accession>
<sequence>MKTKIIYYLKIINVFIILFFVSLVIQSQEQQNPNIIVILVDDLGYSDLSINGGKDIYTPHIDKLFEKGMKFTNFYANCTVCSPTRASLLTGCYPDIAGVPGVIRTHKTNSWGYLRSDLATLPQMLKKAGYKTAIIGKWHLGLESPNKPNQRGFDFFHGFLGDMMDDYWTHLRHGKNYMRLNEQKIEPEGHATDIFSDWAIDYLQNQKDSNSPFFIYLAYNAPHFPIQPPKEWLKKVNKR</sequence>
<reference evidence="7" key="1">
    <citation type="journal article" date="2014" name="Front. Microbiol.">
        <title>High frequency of phylogenetically diverse reductive dehalogenase-homologous genes in deep subseafloor sedimentary metagenomes.</title>
        <authorList>
            <person name="Kawai M."/>
            <person name="Futagami T."/>
            <person name="Toyoda A."/>
            <person name="Takaki Y."/>
            <person name="Nishi S."/>
            <person name="Hori S."/>
            <person name="Arai W."/>
            <person name="Tsubouchi T."/>
            <person name="Morono Y."/>
            <person name="Uchiyama I."/>
            <person name="Ito T."/>
            <person name="Fujiyama A."/>
            <person name="Inagaki F."/>
            <person name="Takami H."/>
        </authorList>
    </citation>
    <scope>NUCLEOTIDE SEQUENCE</scope>
    <source>
        <strain evidence="7">Expedition CK06-06</strain>
    </source>
</reference>
<organism evidence="7">
    <name type="scientific">marine sediment metagenome</name>
    <dbReference type="NCBI Taxonomy" id="412755"/>
    <lineage>
        <taxon>unclassified sequences</taxon>
        <taxon>metagenomes</taxon>
        <taxon>ecological metagenomes</taxon>
    </lineage>
</organism>
<keyword evidence="2" id="KW-0479">Metal-binding</keyword>
<evidence type="ECO:0000256" key="5">
    <source>
        <dbReference type="SAM" id="Phobius"/>
    </source>
</evidence>
<dbReference type="EMBL" id="BARS01045616">
    <property type="protein sequence ID" value="GAG34729.1"/>
    <property type="molecule type" value="Genomic_DNA"/>
</dbReference>